<keyword evidence="5" id="KW-1185">Reference proteome</keyword>
<dbReference type="PANTHER" id="PTHR28629">
    <property type="entry name" value="TRIOKINASE/FMN CYCLASE"/>
    <property type="match status" value="1"/>
</dbReference>
<dbReference type="PANTHER" id="PTHR28629:SF4">
    <property type="entry name" value="TRIOKINASE_FMN CYCLASE"/>
    <property type="match status" value="1"/>
</dbReference>
<dbReference type="FunFam" id="1.25.40.340:FF:000002">
    <property type="entry name" value="Dihydroxyacetone kinase, L subunit"/>
    <property type="match status" value="1"/>
</dbReference>
<name>A0A7T1F2M1_ATRLM</name>
<dbReference type="Pfam" id="PF02734">
    <property type="entry name" value="Dak2"/>
    <property type="match status" value="1"/>
</dbReference>
<dbReference type="PROSITE" id="PS51480">
    <property type="entry name" value="DHAL"/>
    <property type="match status" value="1"/>
</dbReference>
<keyword evidence="2 4" id="KW-0418">Kinase</keyword>
<dbReference type="SMART" id="SM01120">
    <property type="entry name" value="Dak2"/>
    <property type="match status" value="1"/>
</dbReference>
<gene>
    <name evidence="4" type="primary">dhaL</name>
    <name evidence="4" type="ORF">RT761_00653</name>
</gene>
<evidence type="ECO:0000259" key="3">
    <source>
        <dbReference type="PROSITE" id="PS51480"/>
    </source>
</evidence>
<accession>A0A7T1F2M1</accession>
<evidence type="ECO:0000256" key="1">
    <source>
        <dbReference type="ARBA" id="ARBA00022679"/>
    </source>
</evidence>
<dbReference type="EC" id="2.7.-.-" evidence="4"/>
<dbReference type="SUPFAM" id="SSF101473">
    <property type="entry name" value="DhaL-like"/>
    <property type="match status" value="1"/>
</dbReference>
<dbReference type="KEGG" id="alam:RT761_00653"/>
<evidence type="ECO:0000313" key="4">
    <source>
        <dbReference type="EMBL" id="QPM67450.1"/>
    </source>
</evidence>
<sequence length="215" mass="23055">MADTISFNRVKESFASILNRLEENRQYLNDLDSPIGDSDHGESVTAAFKKVKEAVDAYPADQNDIGSLLQSIGKAIIFSGGAAMGPLYGTAFMDAGTAICGKSVLTREDLVALMVAFARGIERRGKVKIGEKTMFDTIYPTAEALQKAFDEGKPLSDMINAGIAAAKQGMESTKDMLSLRGRSSRLGERSIGHIDPGAASSYFIMEAFLKSLVEG</sequence>
<evidence type="ECO:0000256" key="2">
    <source>
        <dbReference type="ARBA" id="ARBA00022777"/>
    </source>
</evidence>
<dbReference type="InterPro" id="IPR012737">
    <property type="entry name" value="DhaK_L_YcgS"/>
</dbReference>
<dbReference type="GO" id="GO:0005829">
    <property type="term" value="C:cytosol"/>
    <property type="evidence" value="ECO:0007669"/>
    <property type="project" value="TreeGrafter"/>
</dbReference>
<dbReference type="GO" id="GO:0004371">
    <property type="term" value="F:glycerone kinase activity"/>
    <property type="evidence" value="ECO:0007669"/>
    <property type="project" value="InterPro"/>
</dbReference>
<dbReference type="NCBIfam" id="TIGR02365">
    <property type="entry name" value="dha_L_ycgS"/>
    <property type="match status" value="1"/>
</dbReference>
<dbReference type="GO" id="GO:0019563">
    <property type="term" value="P:glycerol catabolic process"/>
    <property type="evidence" value="ECO:0007669"/>
    <property type="project" value="TreeGrafter"/>
</dbReference>
<dbReference type="InterPro" id="IPR036117">
    <property type="entry name" value="DhaL_dom_sf"/>
</dbReference>
<reference evidence="4 5" key="1">
    <citation type="journal article" date="2021" name="Nat. Commun.">
        <title>Isolation of a member of the candidate phylum Atribacteria reveals a unique cell membrane structure.</title>
        <authorList>
            <person name="Taiki K."/>
            <person name="Nobu M.K."/>
            <person name="Kusada H."/>
            <person name="Meng X.-Y."/>
            <person name="Hosoki N."/>
            <person name="Uematsu K."/>
            <person name="Yoshioka H."/>
            <person name="Kamagata Y."/>
            <person name="Tamaki H."/>
        </authorList>
    </citation>
    <scope>NUCLEOTIDE SEQUENCE [LARGE SCALE GENOMIC DNA]</scope>
    <source>
        <strain evidence="4 5">RT761</strain>
    </source>
</reference>
<keyword evidence="1 4" id="KW-0808">Transferase</keyword>
<dbReference type="Proteomes" id="UP000594463">
    <property type="component" value="Chromosome"/>
</dbReference>
<dbReference type="Gene3D" id="1.25.40.340">
    <property type="match status" value="1"/>
</dbReference>
<dbReference type="InterPro" id="IPR004007">
    <property type="entry name" value="DhaL_dom"/>
</dbReference>
<dbReference type="InterPro" id="IPR050861">
    <property type="entry name" value="Dihydroxyacetone_Kinase"/>
</dbReference>
<feature type="domain" description="DhaL" evidence="3">
    <location>
        <begin position="8"/>
        <end position="210"/>
    </location>
</feature>
<protein>
    <submittedName>
        <fullName evidence="4">PEP-dependent dihydroxyacetone kinase, ADP-binding subunit DhaL</fullName>
        <ecNumber evidence="4">2.7.-.-</ecNumber>
    </submittedName>
</protein>
<evidence type="ECO:0000313" key="5">
    <source>
        <dbReference type="Proteomes" id="UP000594463"/>
    </source>
</evidence>
<organism evidence="4 5">
    <name type="scientific">Atribacter laminatus</name>
    <dbReference type="NCBI Taxonomy" id="2847778"/>
    <lineage>
        <taxon>Bacteria</taxon>
        <taxon>Pseudomonadati</taxon>
        <taxon>Atribacterota</taxon>
        <taxon>Atribacteria</taxon>
        <taxon>Atribacterales</taxon>
        <taxon>Atribacteraceae</taxon>
        <taxon>Atribacter</taxon>
    </lineage>
</organism>
<dbReference type="RefSeq" id="WP_218112651.1">
    <property type="nucleotide sequence ID" value="NZ_CP065383.1"/>
</dbReference>
<dbReference type="AlphaFoldDB" id="A0A7T1F2M1"/>
<proteinExistence type="predicted"/>
<dbReference type="EMBL" id="CP065383">
    <property type="protein sequence ID" value="QPM67450.1"/>
    <property type="molecule type" value="Genomic_DNA"/>
</dbReference>